<feature type="compositionally biased region" description="Polar residues" evidence="1">
    <location>
        <begin position="187"/>
        <end position="203"/>
    </location>
</feature>
<dbReference type="PANTHER" id="PTHR22794:SF2">
    <property type="entry name" value="THAP DOMAIN-CONTAINING PROTEIN 11"/>
    <property type="match status" value="1"/>
</dbReference>
<dbReference type="EMBL" id="JAUJFL010000007">
    <property type="protein sequence ID" value="KAK2599402.1"/>
    <property type="molecule type" value="Genomic_DNA"/>
</dbReference>
<organism evidence="2 3">
    <name type="scientific">Phomopsis amygdali</name>
    <name type="common">Fusicoccum amygdali</name>
    <dbReference type="NCBI Taxonomy" id="1214568"/>
    <lineage>
        <taxon>Eukaryota</taxon>
        <taxon>Fungi</taxon>
        <taxon>Dikarya</taxon>
        <taxon>Ascomycota</taxon>
        <taxon>Pezizomycotina</taxon>
        <taxon>Sordariomycetes</taxon>
        <taxon>Sordariomycetidae</taxon>
        <taxon>Diaporthales</taxon>
        <taxon>Diaporthaceae</taxon>
        <taxon>Diaporthe</taxon>
    </lineage>
</organism>
<evidence type="ECO:0000313" key="3">
    <source>
        <dbReference type="Proteomes" id="UP001265746"/>
    </source>
</evidence>
<dbReference type="PANTHER" id="PTHR22794">
    <property type="entry name" value="THAP DOMAIN PROTEIN 11"/>
    <property type="match status" value="1"/>
</dbReference>
<feature type="compositionally biased region" description="Basic residues" evidence="1">
    <location>
        <begin position="47"/>
        <end position="57"/>
    </location>
</feature>
<feature type="compositionally biased region" description="Polar residues" evidence="1">
    <location>
        <begin position="366"/>
        <end position="376"/>
    </location>
</feature>
<feature type="compositionally biased region" description="Polar residues" evidence="1">
    <location>
        <begin position="249"/>
        <end position="271"/>
    </location>
</feature>
<dbReference type="AlphaFoldDB" id="A0AAD9S4Z0"/>
<comment type="caution">
    <text evidence="2">The sequence shown here is derived from an EMBL/GenBank/DDBJ whole genome shotgun (WGS) entry which is preliminary data.</text>
</comment>
<gene>
    <name evidence="2" type="ORF">N8I77_011156</name>
</gene>
<feature type="compositionally biased region" description="Polar residues" evidence="1">
    <location>
        <begin position="72"/>
        <end position="102"/>
    </location>
</feature>
<protein>
    <recommendedName>
        <fullName evidence="4">TORC1 subunit TCO89</fullName>
    </recommendedName>
</protein>
<evidence type="ECO:0008006" key="4">
    <source>
        <dbReference type="Google" id="ProtNLM"/>
    </source>
</evidence>
<reference evidence="2" key="1">
    <citation type="submission" date="2023-06" db="EMBL/GenBank/DDBJ databases">
        <authorList>
            <person name="Noh H."/>
        </authorList>
    </citation>
    <scope>NUCLEOTIDE SEQUENCE</scope>
    <source>
        <strain evidence="2">DUCC20226</strain>
    </source>
</reference>
<feature type="compositionally biased region" description="Polar residues" evidence="1">
    <location>
        <begin position="284"/>
        <end position="322"/>
    </location>
</feature>
<dbReference type="GO" id="GO:0031931">
    <property type="term" value="C:TORC1 complex"/>
    <property type="evidence" value="ECO:0007669"/>
    <property type="project" value="TreeGrafter"/>
</dbReference>
<evidence type="ECO:0000256" key="1">
    <source>
        <dbReference type="SAM" id="MobiDB-lite"/>
    </source>
</evidence>
<feature type="compositionally biased region" description="Polar residues" evidence="1">
    <location>
        <begin position="531"/>
        <end position="545"/>
    </location>
</feature>
<name>A0AAD9S4Z0_PHOAM</name>
<dbReference type="Proteomes" id="UP001265746">
    <property type="component" value="Unassembled WGS sequence"/>
</dbReference>
<feature type="compositionally biased region" description="Acidic residues" evidence="1">
    <location>
        <begin position="355"/>
        <end position="365"/>
    </location>
</feature>
<feature type="compositionally biased region" description="Polar residues" evidence="1">
    <location>
        <begin position="395"/>
        <end position="407"/>
    </location>
</feature>
<evidence type="ECO:0000313" key="2">
    <source>
        <dbReference type="EMBL" id="KAK2599402.1"/>
    </source>
</evidence>
<feature type="compositionally biased region" description="Polar residues" evidence="1">
    <location>
        <begin position="110"/>
        <end position="133"/>
    </location>
</feature>
<feature type="region of interest" description="Disordered" evidence="1">
    <location>
        <begin position="1"/>
        <end position="410"/>
    </location>
</feature>
<keyword evidence="3" id="KW-1185">Reference proteome</keyword>
<feature type="region of interest" description="Disordered" evidence="1">
    <location>
        <begin position="474"/>
        <end position="572"/>
    </location>
</feature>
<feature type="compositionally biased region" description="Polar residues" evidence="1">
    <location>
        <begin position="11"/>
        <end position="23"/>
    </location>
</feature>
<dbReference type="GO" id="GO:0000329">
    <property type="term" value="C:fungal-type vacuole membrane"/>
    <property type="evidence" value="ECO:0007669"/>
    <property type="project" value="TreeGrafter"/>
</dbReference>
<sequence length="594" mass="62715">MARDRERGDSISPSAGQSKRAANQQDSDSLDSDQTHHSQQHHNQQQRTHHKPQRHHVGGGGARLHARVPSSKGLSKHNTSTSSTKLNRRVTSPSPERSTGLTANHRRNPSSEVKLTRNPSTTSLKKNHSQTSLKRNRSQVEVAKRNKSSGQLKRSSSEKAVNKVKSSKSAVHFDLGNDGQEDEWIDASSSASPYLSRRGSVNTSGQSSGNAHGSAAGSPAAGINGDEEPTPLAEPQKLLFAGDKEHSRTLTSKLLQRTPSHSATTGMSNTMAMARATSPDSRHSASTLSVTPAQPQGVVGSNGQEEVTSRFVSQTAASSFYTSGEPGSGPKRPRSMGNFPGSADNGLPETTQARDDDDLTDEEDTGVTSSAIATTARSREVGAVAAAPSEKSRTQQKINLQRASSSMEPVRHRHSAIGGFAAEVAEVAGPLLGGAGYEAQDPRVNRLLERTGVEYNIVRRYQNPVARSLARLAQMPGNDKARRIPRPGTSGGAGSRSSVNLAGGGQFGLSQSFRDVRDGSNGARGPPTPKRANTSVRHNGAGSSLDTDDGGASRLHEGQGLSGASLVNGDDDDGIQAILRSMWDKSTLDLAASQ</sequence>
<feature type="compositionally biased region" description="Low complexity" evidence="1">
    <location>
        <begin position="204"/>
        <end position="222"/>
    </location>
</feature>
<proteinExistence type="predicted"/>
<accession>A0AAD9S4Z0</accession>